<dbReference type="PANTHER" id="PTHR33297">
    <property type="entry name" value="AMASTIN-LIKE SURFACE PROTEIN-LIKE PROTEIN-RELATED"/>
    <property type="match status" value="1"/>
</dbReference>
<dbReference type="EMBL" id="GQ153665">
    <property type="protein sequence ID" value="ACS87843.1"/>
    <property type="molecule type" value="Genomic_DNA"/>
</dbReference>
<dbReference type="InterPro" id="IPR009944">
    <property type="entry name" value="Amastin"/>
</dbReference>
<protein>
    <submittedName>
        <fullName evidence="2">G-amastin</fullName>
    </submittedName>
</protein>
<name>C6K3Q4_9TRYP</name>
<feature type="transmembrane region" description="Helical" evidence="1">
    <location>
        <begin position="147"/>
        <end position="165"/>
    </location>
</feature>
<proteinExistence type="predicted"/>
<feature type="transmembrane region" description="Helical" evidence="1">
    <location>
        <begin position="42"/>
        <end position="64"/>
    </location>
</feature>
<evidence type="ECO:0000313" key="2">
    <source>
        <dbReference type="EMBL" id="ACS87843.1"/>
    </source>
</evidence>
<accession>C6K3Q4</accession>
<keyword evidence="1" id="KW-0472">Membrane</keyword>
<evidence type="ECO:0000256" key="1">
    <source>
        <dbReference type="SAM" id="Phobius"/>
    </source>
</evidence>
<keyword evidence="1" id="KW-0812">Transmembrane</keyword>
<dbReference type="Pfam" id="PF07344">
    <property type="entry name" value="Amastin"/>
    <property type="match status" value="1"/>
</dbReference>
<sequence length="219" mass="23502">MRNTECGNVVSLSDTDEVKENKNTGNNNNNNNNSNSNSGSGACGIFIAIVCLVLEAIIFLFVLIGTPIDVFKTKSKAPPRTCYSMWGVKQCGAHKANPAGAIYKGFPSKAILNNMNGAAAFAIISIFVTLVSLVLTVLLVCKCIPKIIPAVVSILAFFTILIVWACQAGSYNKGTDYGSIFGIVITIKIKQYCNYAGSFGLFVTAWCLQAIEMILVFFA</sequence>
<dbReference type="AlphaFoldDB" id="C6K3Q4"/>
<reference evidence="2" key="1">
    <citation type="submission" date="2009-05" db="EMBL/GenBank/DDBJ databases">
        <title>The evolution of amastin surface glycoproteins in trypanosomatid parasites.</title>
        <authorList>
            <person name="Jackson A.P."/>
        </authorList>
    </citation>
    <scope>NUCLEOTIDE SEQUENCE</scope>
    <source>
        <strain evidence="2">ATCC 30255</strain>
    </source>
</reference>
<gene>
    <name evidence="2" type="ORF">CDFL6B24_01</name>
</gene>
<organism evidence="2">
    <name type="scientific">Angomonas deanei</name>
    <dbReference type="NCBI Taxonomy" id="59799"/>
    <lineage>
        <taxon>Eukaryota</taxon>
        <taxon>Discoba</taxon>
        <taxon>Euglenozoa</taxon>
        <taxon>Kinetoplastea</taxon>
        <taxon>Metakinetoplastina</taxon>
        <taxon>Trypanosomatida</taxon>
        <taxon>Trypanosomatidae</taxon>
        <taxon>Strigomonadinae</taxon>
        <taxon>Angomonas</taxon>
    </lineage>
</organism>
<dbReference type="PANTHER" id="PTHR33297:SF4">
    <property type="entry name" value="AMASTIN"/>
    <property type="match status" value="1"/>
</dbReference>
<keyword evidence="1" id="KW-1133">Transmembrane helix</keyword>
<feature type="transmembrane region" description="Helical" evidence="1">
    <location>
        <begin position="118"/>
        <end position="140"/>
    </location>
</feature>
<feature type="transmembrane region" description="Helical" evidence="1">
    <location>
        <begin position="199"/>
        <end position="218"/>
    </location>
</feature>